<accession>W0PEA9</accession>
<protein>
    <submittedName>
        <fullName evidence="5">Putative transcriptional regulator, HxlR family</fullName>
    </submittedName>
</protein>
<dbReference type="GO" id="GO:0003677">
    <property type="term" value="F:DNA binding"/>
    <property type="evidence" value="ECO:0007669"/>
    <property type="project" value="UniProtKB-KW"/>
</dbReference>
<dbReference type="PATRIC" id="fig|1247726.3.peg.3484"/>
<evidence type="ECO:0000256" key="3">
    <source>
        <dbReference type="ARBA" id="ARBA00023163"/>
    </source>
</evidence>
<organism evidence="5 6">
    <name type="scientific">Advenella mimigardefordensis (strain DSM 17166 / LMG 22922 / DPN7)</name>
    <dbReference type="NCBI Taxonomy" id="1247726"/>
    <lineage>
        <taxon>Bacteria</taxon>
        <taxon>Pseudomonadati</taxon>
        <taxon>Pseudomonadota</taxon>
        <taxon>Betaproteobacteria</taxon>
        <taxon>Burkholderiales</taxon>
        <taxon>Alcaligenaceae</taxon>
    </lineage>
</organism>
<dbReference type="Pfam" id="PF01638">
    <property type="entry name" value="HxlR"/>
    <property type="match status" value="1"/>
</dbReference>
<dbReference type="PROSITE" id="PS51118">
    <property type="entry name" value="HTH_HXLR"/>
    <property type="match status" value="1"/>
</dbReference>
<dbReference type="eggNOG" id="COG1733">
    <property type="taxonomic scope" value="Bacteria"/>
</dbReference>
<dbReference type="Proteomes" id="UP000019095">
    <property type="component" value="Chromosome"/>
</dbReference>
<name>W0PEA9_ADVMD</name>
<keyword evidence="2" id="KW-0238">DNA-binding</keyword>
<dbReference type="InterPro" id="IPR036388">
    <property type="entry name" value="WH-like_DNA-bd_sf"/>
</dbReference>
<dbReference type="KEGG" id="amim:MIM_c31550"/>
<evidence type="ECO:0000259" key="4">
    <source>
        <dbReference type="PROSITE" id="PS51118"/>
    </source>
</evidence>
<dbReference type="InterPro" id="IPR002577">
    <property type="entry name" value="HTH_HxlR"/>
</dbReference>
<proteinExistence type="predicted"/>
<sequence>MRHLVTFWEPLMVKVEDILAQVREQDGTVNIANCPIRNVLDQLGDKWSMLLVIMLAQEPQRFGQLRKRLPDISQRMLTQTLRMLVRNGLATRTVFPTRPPSVEYALTTAGQTLLIALNTLVAWAQEHHEYIQESRMKFDAS</sequence>
<evidence type="ECO:0000256" key="1">
    <source>
        <dbReference type="ARBA" id="ARBA00023015"/>
    </source>
</evidence>
<reference evidence="5 6" key="1">
    <citation type="journal article" date="2014" name="Microbiology">
        <title>Unravelling the complete genome sequence of Advenella mimigardefordensis strain DPN7T and novel insights in the catabolism of the xenobiotic polythioester precursor 3,3'-dithiodipropionate.</title>
        <authorList>
            <person name="Wubbeler J.H."/>
            <person name="Hiessl S."/>
            <person name="Schuldes J."/>
            <person name="Thurmer A."/>
            <person name="Daniel R."/>
            <person name="Steinbuchel A."/>
        </authorList>
    </citation>
    <scope>NUCLEOTIDE SEQUENCE [LARGE SCALE GENOMIC DNA]</scope>
    <source>
        <strain evidence="6">DSM 17166 / LMG 22922 / DPN7</strain>
    </source>
</reference>
<dbReference type="HOGENOM" id="CLU_111585_2_1_4"/>
<dbReference type="InterPro" id="IPR036390">
    <property type="entry name" value="WH_DNA-bd_sf"/>
</dbReference>
<keyword evidence="6" id="KW-1185">Reference proteome</keyword>
<dbReference type="Gene3D" id="1.10.10.10">
    <property type="entry name" value="Winged helix-like DNA-binding domain superfamily/Winged helix DNA-binding domain"/>
    <property type="match status" value="1"/>
</dbReference>
<dbReference type="SUPFAM" id="SSF46785">
    <property type="entry name" value="Winged helix' DNA-binding domain"/>
    <property type="match status" value="1"/>
</dbReference>
<evidence type="ECO:0000256" key="2">
    <source>
        <dbReference type="ARBA" id="ARBA00023125"/>
    </source>
</evidence>
<dbReference type="PANTHER" id="PTHR33204">
    <property type="entry name" value="TRANSCRIPTIONAL REGULATOR, MARR FAMILY"/>
    <property type="match status" value="1"/>
</dbReference>
<feature type="domain" description="HTH hxlR-type" evidence="4">
    <location>
        <begin position="34"/>
        <end position="132"/>
    </location>
</feature>
<keyword evidence="3" id="KW-0804">Transcription</keyword>
<evidence type="ECO:0000313" key="5">
    <source>
        <dbReference type="EMBL" id="AHG65219.1"/>
    </source>
</evidence>
<evidence type="ECO:0000313" key="6">
    <source>
        <dbReference type="Proteomes" id="UP000019095"/>
    </source>
</evidence>
<dbReference type="EMBL" id="CP003915">
    <property type="protein sequence ID" value="AHG65219.1"/>
    <property type="molecule type" value="Genomic_DNA"/>
</dbReference>
<dbReference type="AlphaFoldDB" id="W0PEA9"/>
<dbReference type="PANTHER" id="PTHR33204:SF39">
    <property type="entry name" value="TRANSCRIPTIONAL REGULATORY PROTEIN"/>
    <property type="match status" value="1"/>
</dbReference>
<gene>
    <name evidence="5" type="ORF">MIM_c31550</name>
</gene>
<keyword evidence="1" id="KW-0805">Transcription regulation</keyword>